<dbReference type="Proteomes" id="UP001501207">
    <property type="component" value="Unassembled WGS sequence"/>
</dbReference>
<gene>
    <name evidence="2" type="ORF">GCM10023143_17410</name>
    <name evidence="3" type="ORF">GCM10023143_17760</name>
</gene>
<evidence type="ECO:0000313" key="2">
    <source>
        <dbReference type="EMBL" id="GAA4309430.1"/>
    </source>
</evidence>
<dbReference type="SUPFAM" id="SSF49464">
    <property type="entry name" value="Carboxypeptidase regulatory domain-like"/>
    <property type="match status" value="1"/>
</dbReference>
<proteinExistence type="predicted"/>
<organism evidence="2 4">
    <name type="scientific">Compostibacter hankyongensis</name>
    <dbReference type="NCBI Taxonomy" id="1007089"/>
    <lineage>
        <taxon>Bacteria</taxon>
        <taxon>Pseudomonadati</taxon>
        <taxon>Bacteroidota</taxon>
        <taxon>Chitinophagia</taxon>
        <taxon>Chitinophagales</taxon>
        <taxon>Chitinophagaceae</taxon>
        <taxon>Compostibacter</taxon>
    </lineage>
</organism>
<comment type="caution">
    <text evidence="2">The sequence shown here is derived from an EMBL/GenBank/DDBJ whole genome shotgun (WGS) entry which is preliminary data.</text>
</comment>
<keyword evidence="4" id="KW-1185">Reference proteome</keyword>
<evidence type="ECO:0000256" key="1">
    <source>
        <dbReference type="SAM" id="SignalP"/>
    </source>
</evidence>
<reference evidence="2" key="1">
    <citation type="journal article" date="2014" name="Int. J. Syst. Evol. Microbiol.">
        <title>Complete genome of a new Firmicutes species belonging to the dominant human colonic microbiota ('Ruminococcus bicirculans') reveals two chromosomes and a selective capacity to utilize plant glucans.</title>
        <authorList>
            <consortium name="NISC Comparative Sequencing Program"/>
            <person name="Wegmann U."/>
            <person name="Louis P."/>
            <person name="Goesmann A."/>
            <person name="Henrissat B."/>
            <person name="Duncan S.H."/>
            <person name="Flint H.J."/>
        </authorList>
    </citation>
    <scope>NUCLEOTIDE SEQUENCE</scope>
    <source>
        <strain evidence="2">JCM 17664</strain>
    </source>
</reference>
<dbReference type="InterPro" id="IPR008969">
    <property type="entry name" value="CarboxyPept-like_regulatory"/>
</dbReference>
<feature type="signal peptide" evidence="1">
    <location>
        <begin position="1"/>
        <end position="21"/>
    </location>
</feature>
<reference evidence="2" key="3">
    <citation type="submission" date="2023-12" db="EMBL/GenBank/DDBJ databases">
        <authorList>
            <person name="Sun Q."/>
            <person name="Inoue M."/>
        </authorList>
    </citation>
    <scope>NUCLEOTIDE SEQUENCE</scope>
    <source>
        <strain evidence="2">JCM 17664</strain>
    </source>
</reference>
<evidence type="ECO:0000313" key="4">
    <source>
        <dbReference type="Proteomes" id="UP001501207"/>
    </source>
</evidence>
<dbReference type="EMBL" id="BAABFN010000003">
    <property type="protein sequence ID" value="GAA4309690.1"/>
    <property type="molecule type" value="Genomic_DNA"/>
</dbReference>
<reference evidence="4" key="2">
    <citation type="journal article" date="2019" name="Int. J. Syst. Evol. Microbiol.">
        <title>The Global Catalogue of Microorganisms (GCM) 10K type strain sequencing project: providing services to taxonomists for standard genome sequencing and annotation.</title>
        <authorList>
            <consortium name="The Broad Institute Genomics Platform"/>
            <consortium name="The Broad Institute Genome Sequencing Center for Infectious Disease"/>
            <person name="Wu L."/>
            <person name="Ma J."/>
        </authorList>
    </citation>
    <scope>NUCLEOTIDE SEQUENCE [LARGE SCALE GENOMIC DNA]</scope>
    <source>
        <strain evidence="4">JCM 17664</strain>
    </source>
</reference>
<dbReference type="RefSeq" id="WP_344978328.1">
    <property type="nucleotide sequence ID" value="NZ_BAABFN010000002.1"/>
</dbReference>
<accession>A0ABP8FR84</accession>
<evidence type="ECO:0008006" key="5">
    <source>
        <dbReference type="Google" id="ProtNLM"/>
    </source>
</evidence>
<keyword evidence="1" id="KW-0732">Signal</keyword>
<sequence length="239" mass="27036">MRIYAFLIGALLLGGVCPVAAQTVLSGRVLEKGSDRVLYPATVFNKTAGTLGMTDQGGNYHIVARKGDEVFFSYLGYKTDSLTIKGTESAPTDIYLEVSSQELPEVEIGGLTDYQRDSLQRRQLFHEYLDKPPVKLVDNERSPKNNDAGFGLVLHPFTRAAEKKKRRFLEQYAVFEQNAFIDSRYTADLVTRLTGLSGDALHAFMQARRPPYGFARISSDLEFQSWIKQQYEDYIRKTR</sequence>
<feature type="chain" id="PRO_5045029824" description="Carboxypeptidase-like regulatory domain-containing protein" evidence="1">
    <location>
        <begin position="22"/>
        <end position="239"/>
    </location>
</feature>
<name>A0ABP8FR84_9BACT</name>
<evidence type="ECO:0000313" key="3">
    <source>
        <dbReference type="EMBL" id="GAA4309690.1"/>
    </source>
</evidence>
<protein>
    <recommendedName>
        <fullName evidence="5">Carboxypeptidase-like regulatory domain-containing protein</fullName>
    </recommendedName>
</protein>
<dbReference type="Pfam" id="PF13715">
    <property type="entry name" value="CarbopepD_reg_2"/>
    <property type="match status" value="1"/>
</dbReference>
<dbReference type="EMBL" id="BAABFN010000002">
    <property type="protein sequence ID" value="GAA4309430.1"/>
    <property type="molecule type" value="Genomic_DNA"/>
</dbReference>